<reference evidence="1 2" key="1">
    <citation type="submission" date="2016-10" db="EMBL/GenBank/DDBJ databases">
        <authorList>
            <person name="de Groot N.N."/>
        </authorList>
    </citation>
    <scope>NUCLEOTIDE SEQUENCE [LARGE SCALE GENOMIC DNA]</scope>
    <source>
        <strain evidence="1 2">DSM 21650</strain>
    </source>
</reference>
<sequence>MKDKKNPVNYIKKLKAVNKEYSCEKTISNKKKSSLNLNTKNKKKKHIPGSKVIIIWSDFNTLPFSNKRLTKSWIEKRIDIFMKFTLQSLKAQTNQNFLALIKYEDKTNDIIANILDKYPKLPDNIKFISKSEYENKVLQTIKGFKYLYLVRLDSDDMYHKSFIQQLYDFNHHISTEAIVNQNGYIYDSIKKLLAKFPQKSPNYYTLVYKVVDYIDGKRYKIPGGHPNVIKLLKYETIKKPNYIRLVHSVNDSSTFRLANRKNIIADNKKAKKILKDFM</sequence>
<dbReference type="OrthoDB" id="9771846at2"/>
<dbReference type="SUPFAM" id="SSF53448">
    <property type="entry name" value="Nucleotide-diphospho-sugar transferases"/>
    <property type="match status" value="1"/>
</dbReference>
<keyword evidence="2" id="KW-1185">Reference proteome</keyword>
<dbReference type="STRING" id="415015.SAMN05660462_00095"/>
<dbReference type="AlphaFoldDB" id="A0A1H3K0Z6"/>
<name>A0A1H3K0Z6_9FIRM</name>
<dbReference type="CDD" id="cd00761">
    <property type="entry name" value="Glyco_tranf_GTA_type"/>
    <property type="match status" value="1"/>
</dbReference>
<proteinExistence type="predicted"/>
<evidence type="ECO:0000313" key="1">
    <source>
        <dbReference type="EMBL" id="SDY45862.1"/>
    </source>
</evidence>
<dbReference type="InterPro" id="IPR029044">
    <property type="entry name" value="Nucleotide-diphossugar_trans"/>
</dbReference>
<dbReference type="RefSeq" id="WP_091725716.1">
    <property type="nucleotide sequence ID" value="NZ_FNQE01000001.1"/>
</dbReference>
<dbReference type="InterPro" id="IPR021466">
    <property type="entry name" value="Put_rhamnosyl_transferase"/>
</dbReference>
<dbReference type="Pfam" id="PF11316">
    <property type="entry name" value="Rhamno_transf"/>
    <property type="match status" value="1"/>
</dbReference>
<keyword evidence="1" id="KW-0808">Transferase</keyword>
<accession>A0A1H3K0Z6</accession>
<dbReference type="Gene3D" id="3.90.550.10">
    <property type="entry name" value="Spore Coat Polysaccharide Biosynthesis Protein SpsA, Chain A"/>
    <property type="match status" value="1"/>
</dbReference>
<evidence type="ECO:0000313" key="2">
    <source>
        <dbReference type="Proteomes" id="UP000198625"/>
    </source>
</evidence>
<organism evidence="1 2">
    <name type="scientific">Proteiniborus ethanoligenes</name>
    <dbReference type="NCBI Taxonomy" id="415015"/>
    <lineage>
        <taxon>Bacteria</taxon>
        <taxon>Bacillati</taxon>
        <taxon>Bacillota</taxon>
        <taxon>Clostridia</taxon>
        <taxon>Eubacteriales</taxon>
        <taxon>Proteiniborus</taxon>
    </lineage>
</organism>
<gene>
    <name evidence="1" type="ORF">SAMN05660462_00095</name>
</gene>
<dbReference type="GO" id="GO:0016740">
    <property type="term" value="F:transferase activity"/>
    <property type="evidence" value="ECO:0007669"/>
    <property type="project" value="UniProtKB-KW"/>
</dbReference>
<dbReference type="Proteomes" id="UP000198625">
    <property type="component" value="Unassembled WGS sequence"/>
</dbReference>
<protein>
    <submittedName>
        <fullName evidence="1">Putative rhamnosyl transferase</fullName>
    </submittedName>
</protein>
<dbReference type="EMBL" id="FNQE01000001">
    <property type="protein sequence ID" value="SDY45862.1"/>
    <property type="molecule type" value="Genomic_DNA"/>
</dbReference>